<dbReference type="Proteomes" id="UP000318478">
    <property type="component" value="Unassembled WGS sequence"/>
</dbReference>
<evidence type="ECO:0000313" key="3">
    <source>
        <dbReference type="Proteomes" id="UP000318478"/>
    </source>
</evidence>
<gene>
    <name evidence="2" type="ORF">Pla123a_28880</name>
</gene>
<name>A0A5C5YMM6_9BACT</name>
<protein>
    <submittedName>
        <fullName evidence="2">Uncharacterized protein</fullName>
    </submittedName>
</protein>
<feature type="compositionally biased region" description="Polar residues" evidence="1">
    <location>
        <begin position="125"/>
        <end position="135"/>
    </location>
</feature>
<evidence type="ECO:0000313" key="2">
    <source>
        <dbReference type="EMBL" id="TWT76099.1"/>
    </source>
</evidence>
<feature type="region of interest" description="Disordered" evidence="1">
    <location>
        <begin position="110"/>
        <end position="174"/>
    </location>
</feature>
<dbReference type="AlphaFoldDB" id="A0A5C5YMM6"/>
<keyword evidence="3" id="KW-1185">Reference proteome</keyword>
<evidence type="ECO:0000256" key="1">
    <source>
        <dbReference type="SAM" id="MobiDB-lite"/>
    </source>
</evidence>
<feature type="compositionally biased region" description="Low complexity" evidence="1">
    <location>
        <begin position="148"/>
        <end position="161"/>
    </location>
</feature>
<dbReference type="EMBL" id="SJPO01000006">
    <property type="protein sequence ID" value="TWT76099.1"/>
    <property type="molecule type" value="Genomic_DNA"/>
</dbReference>
<comment type="caution">
    <text evidence="2">The sequence shown here is derived from an EMBL/GenBank/DDBJ whole genome shotgun (WGS) entry which is preliminary data.</text>
</comment>
<proteinExistence type="predicted"/>
<reference evidence="2 3" key="1">
    <citation type="submission" date="2019-02" db="EMBL/GenBank/DDBJ databases">
        <title>Deep-cultivation of Planctomycetes and their phenomic and genomic characterization uncovers novel biology.</title>
        <authorList>
            <person name="Wiegand S."/>
            <person name="Jogler M."/>
            <person name="Boedeker C."/>
            <person name="Pinto D."/>
            <person name="Vollmers J."/>
            <person name="Rivas-Marin E."/>
            <person name="Kohn T."/>
            <person name="Peeters S.H."/>
            <person name="Heuer A."/>
            <person name="Rast P."/>
            <person name="Oberbeckmann S."/>
            <person name="Bunk B."/>
            <person name="Jeske O."/>
            <person name="Meyerdierks A."/>
            <person name="Storesund J.E."/>
            <person name="Kallscheuer N."/>
            <person name="Luecker S."/>
            <person name="Lage O.M."/>
            <person name="Pohl T."/>
            <person name="Merkel B.J."/>
            <person name="Hornburger P."/>
            <person name="Mueller R.-W."/>
            <person name="Bruemmer F."/>
            <person name="Labrenz M."/>
            <person name="Spormann A.M."/>
            <person name="Op Den Camp H."/>
            <person name="Overmann J."/>
            <person name="Amann R."/>
            <person name="Jetten M.S.M."/>
            <person name="Mascher T."/>
            <person name="Medema M.H."/>
            <person name="Devos D.P."/>
            <person name="Kaster A.-K."/>
            <person name="Ovreas L."/>
            <person name="Rohde M."/>
            <person name="Galperin M.Y."/>
            <person name="Jogler C."/>
        </authorList>
    </citation>
    <scope>NUCLEOTIDE SEQUENCE [LARGE SCALE GENOMIC DNA]</scope>
    <source>
        <strain evidence="2 3">Pla123a</strain>
    </source>
</reference>
<sequence>MKVRTTELMKFRRLCRTLNESTRGVVGLLELLWKGAAQNTPQGDLGRFSNVDIALLVDWEHDPDALISGLVKEGWLDEHPEHRLVVHDWHDHAPSWVSMNLRKQGLDFVTRRPSEPAPDCPADTSAESPTDTSAEVSAEATPERSNEASTLPPLSSPNLTSPSPPPPPASDDAKRWERVGKKLVDLRVSKATQAVEAAQRRGLSVEEARELIREFESKPKAWEAGALFGRLTGSLEHWPPTSDAYRPPVDQRAAAERAARERELTDLQSRHDREVQALPTAARARLYREAQRREPEARAGLPQQLAVLRVFDEDPARWMNPEVMEVA</sequence>
<accession>A0A5C5YMM6</accession>
<organism evidence="2 3">
    <name type="scientific">Posidoniimonas polymericola</name>
    <dbReference type="NCBI Taxonomy" id="2528002"/>
    <lineage>
        <taxon>Bacteria</taxon>
        <taxon>Pseudomonadati</taxon>
        <taxon>Planctomycetota</taxon>
        <taxon>Planctomycetia</taxon>
        <taxon>Pirellulales</taxon>
        <taxon>Lacipirellulaceae</taxon>
        <taxon>Posidoniimonas</taxon>
    </lineage>
</organism>